<dbReference type="PANTHER" id="PTHR22916:SF3">
    <property type="entry name" value="UDP-GLCNAC:BETAGAL BETA-1,3-N-ACETYLGLUCOSAMINYLTRANSFERASE-LIKE PROTEIN 1"/>
    <property type="match status" value="1"/>
</dbReference>
<dbReference type="STRING" id="1227077.SAMN04515668_2379"/>
<feature type="domain" description="Glycosyltransferase 2-like" evidence="1">
    <location>
        <begin position="6"/>
        <end position="133"/>
    </location>
</feature>
<dbReference type="InterPro" id="IPR029044">
    <property type="entry name" value="Nucleotide-diphossugar_trans"/>
</dbReference>
<organism evidence="2 3">
    <name type="scientific">Hymenobacter arizonensis</name>
    <name type="common">Siccationidurans arizonensis</name>
    <dbReference type="NCBI Taxonomy" id="1227077"/>
    <lineage>
        <taxon>Bacteria</taxon>
        <taxon>Pseudomonadati</taxon>
        <taxon>Bacteroidota</taxon>
        <taxon>Cytophagia</taxon>
        <taxon>Cytophagales</taxon>
        <taxon>Hymenobacteraceae</taxon>
        <taxon>Hymenobacter</taxon>
    </lineage>
</organism>
<dbReference type="OrthoDB" id="6307329at2"/>
<sequence length="316" mass="35785">MSALVSIIMPAYNAANFIAESIVSVLAQTYSNWELIVVDDGSTDNTCDIVKGYSIQDPRIKYLYQENSRQGRARNNGIASSTGEYIAFLDSDDVWLPGKLLLQVQEIEKWQVDLVFADSYIFSDAFDPTAIQDYFLPRLRTVPRTFHGEEGLALFLNTNRIPILTVLTKRSAVLSVGGFSENQLVQNAEDYHLWLKMLLSGFTLVGLDCVVAAYRQHSSSVSESDGQNLKQAVEAKVDLMELYPAQKSIIASSIRRTMLLSLEQVGKYKDADYYDTVDRYLYLSRQNVWRLLFAGLKQLGARRLSLKSVYFIFNYL</sequence>
<dbReference type="PANTHER" id="PTHR22916">
    <property type="entry name" value="GLYCOSYLTRANSFERASE"/>
    <property type="match status" value="1"/>
</dbReference>
<dbReference type="Gene3D" id="3.90.550.10">
    <property type="entry name" value="Spore Coat Polysaccharide Biosynthesis Protein SpsA, Chain A"/>
    <property type="match status" value="1"/>
</dbReference>
<proteinExistence type="predicted"/>
<keyword evidence="3" id="KW-1185">Reference proteome</keyword>
<protein>
    <submittedName>
        <fullName evidence="2">Glycosyl transferase family 2</fullName>
    </submittedName>
</protein>
<dbReference type="SUPFAM" id="SSF53448">
    <property type="entry name" value="Nucleotide-diphospho-sugar transferases"/>
    <property type="match status" value="1"/>
</dbReference>
<accession>A0A1I5YRK3</accession>
<dbReference type="Pfam" id="PF00535">
    <property type="entry name" value="Glycos_transf_2"/>
    <property type="match status" value="1"/>
</dbReference>
<keyword evidence="2" id="KW-0808">Transferase</keyword>
<reference evidence="3" key="1">
    <citation type="submission" date="2016-10" db="EMBL/GenBank/DDBJ databases">
        <authorList>
            <person name="Varghese N."/>
            <person name="Submissions S."/>
        </authorList>
    </citation>
    <scope>NUCLEOTIDE SEQUENCE [LARGE SCALE GENOMIC DNA]</scope>
    <source>
        <strain evidence="3">OR362-8,ATCC BAA-1266,JCM 13504</strain>
    </source>
</reference>
<dbReference type="AlphaFoldDB" id="A0A1I5YRK3"/>
<dbReference type="RefSeq" id="WP_092673117.1">
    <property type="nucleotide sequence ID" value="NZ_FOXS01000003.1"/>
</dbReference>
<dbReference type="EMBL" id="FOXS01000003">
    <property type="protein sequence ID" value="SFQ46675.1"/>
    <property type="molecule type" value="Genomic_DNA"/>
</dbReference>
<dbReference type="CDD" id="cd00761">
    <property type="entry name" value="Glyco_tranf_GTA_type"/>
    <property type="match status" value="1"/>
</dbReference>
<evidence type="ECO:0000313" key="2">
    <source>
        <dbReference type="EMBL" id="SFQ46675.1"/>
    </source>
</evidence>
<name>A0A1I5YRK3_HYMAR</name>
<dbReference type="GO" id="GO:0016758">
    <property type="term" value="F:hexosyltransferase activity"/>
    <property type="evidence" value="ECO:0007669"/>
    <property type="project" value="UniProtKB-ARBA"/>
</dbReference>
<evidence type="ECO:0000259" key="1">
    <source>
        <dbReference type="Pfam" id="PF00535"/>
    </source>
</evidence>
<dbReference type="Proteomes" id="UP000199029">
    <property type="component" value="Unassembled WGS sequence"/>
</dbReference>
<dbReference type="InterPro" id="IPR001173">
    <property type="entry name" value="Glyco_trans_2-like"/>
</dbReference>
<gene>
    <name evidence="2" type="ORF">SAMN04515668_2379</name>
</gene>
<evidence type="ECO:0000313" key="3">
    <source>
        <dbReference type="Proteomes" id="UP000199029"/>
    </source>
</evidence>